<evidence type="ECO:0000259" key="3">
    <source>
        <dbReference type="Pfam" id="PF23585"/>
    </source>
</evidence>
<evidence type="ECO:0000256" key="1">
    <source>
        <dbReference type="SAM" id="MobiDB-lite"/>
    </source>
</evidence>
<feature type="domain" description="DUF7137" evidence="3">
    <location>
        <begin position="94"/>
        <end position="217"/>
    </location>
</feature>
<dbReference type="Proteomes" id="UP000271241">
    <property type="component" value="Unassembled WGS sequence"/>
</dbReference>
<gene>
    <name evidence="4" type="ORF">THASP1DRAFT_28150</name>
</gene>
<keyword evidence="2" id="KW-0732">Signal</keyword>
<feature type="chain" id="PRO_5020393764" description="DUF7137 domain-containing protein" evidence="2">
    <location>
        <begin position="28"/>
        <end position="254"/>
    </location>
</feature>
<evidence type="ECO:0000256" key="2">
    <source>
        <dbReference type="SAM" id="SignalP"/>
    </source>
</evidence>
<dbReference type="PANTHER" id="PTHR42028:SF1">
    <property type="entry name" value="YALI0E30657P"/>
    <property type="match status" value="1"/>
</dbReference>
<dbReference type="EMBL" id="KZ992472">
    <property type="protein sequence ID" value="RKP10068.1"/>
    <property type="molecule type" value="Genomic_DNA"/>
</dbReference>
<name>A0A4P9XV03_9FUNG</name>
<protein>
    <recommendedName>
        <fullName evidence="3">DUF7137 domain-containing protein</fullName>
    </recommendedName>
</protein>
<feature type="compositionally biased region" description="Low complexity" evidence="1">
    <location>
        <begin position="62"/>
        <end position="84"/>
    </location>
</feature>
<dbReference type="InterPro" id="IPR055561">
    <property type="entry name" value="DUF7137"/>
</dbReference>
<sequence>MLNRSFGRGILLACVVALGVLGNYANADTNGLASANSVSLFARSPQDNSGGSNRNSGGGGSSDNSKSGSGSSDNKNGDSKGNSNDSDEPQFDDSPSTIKLLEPQSTYKEKLRFPLGSVITIKWSYDLDTLKIKPKKVFIDISKTRTDFVNIASNLSYANPTTFKWDTSKWDSVEKNFPLSAGEYHFYIYDENGRFNQTEAQGRMQTYSQLSLILYSRGEFCAECTVGDASRAPLPILAASVASLVMGAMAYFSL</sequence>
<feature type="signal peptide" evidence="2">
    <location>
        <begin position="1"/>
        <end position="27"/>
    </location>
</feature>
<dbReference type="Pfam" id="PF23585">
    <property type="entry name" value="DUF7137"/>
    <property type="match status" value="1"/>
</dbReference>
<proteinExistence type="predicted"/>
<evidence type="ECO:0000313" key="4">
    <source>
        <dbReference type="EMBL" id="RKP10068.1"/>
    </source>
</evidence>
<dbReference type="AlphaFoldDB" id="A0A4P9XV03"/>
<accession>A0A4P9XV03</accession>
<evidence type="ECO:0000313" key="5">
    <source>
        <dbReference type="Proteomes" id="UP000271241"/>
    </source>
</evidence>
<dbReference type="STRING" id="78915.A0A4P9XV03"/>
<dbReference type="PANTHER" id="PTHR42028">
    <property type="entry name" value="CHROMOSOME 1, WHOLE GENOME SHOTGUN SEQUENCE"/>
    <property type="match status" value="1"/>
</dbReference>
<organism evidence="4 5">
    <name type="scientific">Thamnocephalis sphaerospora</name>
    <dbReference type="NCBI Taxonomy" id="78915"/>
    <lineage>
        <taxon>Eukaryota</taxon>
        <taxon>Fungi</taxon>
        <taxon>Fungi incertae sedis</taxon>
        <taxon>Zoopagomycota</taxon>
        <taxon>Zoopagomycotina</taxon>
        <taxon>Zoopagomycetes</taxon>
        <taxon>Zoopagales</taxon>
        <taxon>Sigmoideomycetaceae</taxon>
        <taxon>Thamnocephalis</taxon>
    </lineage>
</organism>
<reference evidence="5" key="1">
    <citation type="journal article" date="2018" name="Nat. Microbiol.">
        <title>Leveraging single-cell genomics to expand the fungal tree of life.</title>
        <authorList>
            <person name="Ahrendt S.R."/>
            <person name="Quandt C.A."/>
            <person name="Ciobanu D."/>
            <person name="Clum A."/>
            <person name="Salamov A."/>
            <person name="Andreopoulos B."/>
            <person name="Cheng J.F."/>
            <person name="Woyke T."/>
            <person name="Pelin A."/>
            <person name="Henrissat B."/>
            <person name="Reynolds N.K."/>
            <person name="Benny G.L."/>
            <person name="Smith M.E."/>
            <person name="James T.Y."/>
            <person name="Grigoriev I.V."/>
        </authorList>
    </citation>
    <scope>NUCLEOTIDE SEQUENCE [LARGE SCALE GENOMIC DNA]</scope>
    <source>
        <strain evidence="5">RSA 1356</strain>
    </source>
</reference>
<keyword evidence="5" id="KW-1185">Reference proteome</keyword>
<feature type="region of interest" description="Disordered" evidence="1">
    <location>
        <begin position="43"/>
        <end position="99"/>
    </location>
</feature>